<gene>
    <name evidence="2" type="primary">BnaCnng15290D</name>
    <name evidence="2" type="ORF">GSBRNA2T00087940001</name>
</gene>
<name>A0A078IC36_BRANA</name>
<sequence>MRGKQRRKKSTLGYTNLAARLGFIVRTSLCYLYFSGLSSHELRLAITFSTFVTSSRNLINASVRPILVLFTSPETKLTLNKTLVIKGLIHRVTCRCGDVCPCLFRTKKRNKVKESVSKKSCLPTLAVKVLEISGYGGTRREIQQMRHFLVNLKCLEVVKIGVVQQEVDNKYLKRKLMSLPRLSSKCLIQFI</sequence>
<proteinExistence type="predicted"/>
<protein>
    <submittedName>
        <fullName evidence="2">BnaCnng15290D protein</fullName>
    </submittedName>
</protein>
<feature type="domain" description="FBD" evidence="1">
    <location>
        <begin position="120"/>
        <end position="191"/>
    </location>
</feature>
<dbReference type="SMART" id="SM00579">
    <property type="entry name" value="FBD"/>
    <property type="match status" value="1"/>
</dbReference>
<dbReference type="Proteomes" id="UP000028999">
    <property type="component" value="Unassembled WGS sequence"/>
</dbReference>
<evidence type="ECO:0000313" key="3">
    <source>
        <dbReference type="Proteomes" id="UP000028999"/>
    </source>
</evidence>
<evidence type="ECO:0000259" key="1">
    <source>
        <dbReference type="SMART" id="SM00579"/>
    </source>
</evidence>
<evidence type="ECO:0000313" key="2">
    <source>
        <dbReference type="EMBL" id="CDY47687.1"/>
    </source>
</evidence>
<accession>A0A078IC36</accession>
<dbReference type="InterPro" id="IPR006566">
    <property type="entry name" value="FBD"/>
</dbReference>
<dbReference type="InterPro" id="IPR055294">
    <property type="entry name" value="FBL60-like"/>
</dbReference>
<dbReference type="Gramene" id="CDY47687">
    <property type="protein sequence ID" value="CDY47687"/>
    <property type="gene ID" value="GSBRNA2T00087940001"/>
</dbReference>
<reference evidence="2 3" key="1">
    <citation type="journal article" date="2014" name="Science">
        <title>Plant genetics. Early allopolyploid evolution in the post-Neolithic Brassica napus oilseed genome.</title>
        <authorList>
            <person name="Chalhoub B."/>
            <person name="Denoeud F."/>
            <person name="Liu S."/>
            <person name="Parkin I.A."/>
            <person name="Tang H."/>
            <person name="Wang X."/>
            <person name="Chiquet J."/>
            <person name="Belcram H."/>
            <person name="Tong C."/>
            <person name="Samans B."/>
            <person name="Correa M."/>
            <person name="Da Silva C."/>
            <person name="Just J."/>
            <person name="Falentin C."/>
            <person name="Koh C.S."/>
            <person name="Le Clainche I."/>
            <person name="Bernard M."/>
            <person name="Bento P."/>
            <person name="Noel B."/>
            <person name="Labadie K."/>
            <person name="Alberti A."/>
            <person name="Charles M."/>
            <person name="Arnaud D."/>
            <person name="Guo H."/>
            <person name="Daviaud C."/>
            <person name="Alamery S."/>
            <person name="Jabbari K."/>
            <person name="Zhao M."/>
            <person name="Edger P.P."/>
            <person name="Chelaifa H."/>
            <person name="Tack D."/>
            <person name="Lassalle G."/>
            <person name="Mestiri I."/>
            <person name="Schnel N."/>
            <person name="Le Paslier M.C."/>
            <person name="Fan G."/>
            <person name="Renault V."/>
            <person name="Bayer P.E."/>
            <person name="Golicz A.A."/>
            <person name="Manoli S."/>
            <person name="Lee T.H."/>
            <person name="Thi V.H."/>
            <person name="Chalabi S."/>
            <person name="Hu Q."/>
            <person name="Fan C."/>
            <person name="Tollenaere R."/>
            <person name="Lu Y."/>
            <person name="Battail C."/>
            <person name="Shen J."/>
            <person name="Sidebottom C.H."/>
            <person name="Wang X."/>
            <person name="Canaguier A."/>
            <person name="Chauveau A."/>
            <person name="Berard A."/>
            <person name="Deniot G."/>
            <person name="Guan M."/>
            <person name="Liu Z."/>
            <person name="Sun F."/>
            <person name="Lim Y.P."/>
            <person name="Lyons E."/>
            <person name="Town C.D."/>
            <person name="Bancroft I."/>
            <person name="Wang X."/>
            <person name="Meng J."/>
            <person name="Ma J."/>
            <person name="Pires J.C."/>
            <person name="King G.J."/>
            <person name="Brunel D."/>
            <person name="Delourme R."/>
            <person name="Renard M."/>
            <person name="Aury J.M."/>
            <person name="Adams K.L."/>
            <person name="Batley J."/>
            <person name="Snowdon R.J."/>
            <person name="Tost J."/>
            <person name="Edwards D."/>
            <person name="Zhou Y."/>
            <person name="Hua W."/>
            <person name="Sharpe A.G."/>
            <person name="Paterson A.H."/>
            <person name="Guan C."/>
            <person name="Wincker P."/>
        </authorList>
    </citation>
    <scope>NUCLEOTIDE SEQUENCE [LARGE SCALE GENOMIC DNA]</scope>
    <source>
        <strain evidence="3">cv. Darmor-bzh</strain>
    </source>
</reference>
<organism evidence="2 3">
    <name type="scientific">Brassica napus</name>
    <name type="common">Rape</name>
    <dbReference type="NCBI Taxonomy" id="3708"/>
    <lineage>
        <taxon>Eukaryota</taxon>
        <taxon>Viridiplantae</taxon>
        <taxon>Streptophyta</taxon>
        <taxon>Embryophyta</taxon>
        <taxon>Tracheophyta</taxon>
        <taxon>Spermatophyta</taxon>
        <taxon>Magnoliopsida</taxon>
        <taxon>eudicotyledons</taxon>
        <taxon>Gunneridae</taxon>
        <taxon>Pentapetalae</taxon>
        <taxon>rosids</taxon>
        <taxon>malvids</taxon>
        <taxon>Brassicales</taxon>
        <taxon>Brassicaceae</taxon>
        <taxon>Brassiceae</taxon>
        <taxon>Brassica</taxon>
    </lineage>
</organism>
<dbReference type="EMBL" id="LK032730">
    <property type="protein sequence ID" value="CDY47687.1"/>
    <property type="molecule type" value="Genomic_DNA"/>
</dbReference>
<dbReference type="AlphaFoldDB" id="A0A078IC36"/>
<keyword evidence="3" id="KW-1185">Reference proteome</keyword>
<dbReference type="PaxDb" id="3708-A0A078IC36"/>
<dbReference type="PANTHER" id="PTHR31293">
    <property type="entry name" value="RNI-LIKE SUPERFAMILY PROTEIN"/>
    <property type="match status" value="1"/>
</dbReference>
<dbReference type="PANTHER" id="PTHR31293:SF12">
    <property type="entry name" value="RNI-LIKE SUPERFAMILY PROTEIN"/>
    <property type="match status" value="1"/>
</dbReference>